<dbReference type="EC" id="3.2.1.52" evidence="3"/>
<dbReference type="OrthoDB" id="9763537at2"/>
<evidence type="ECO:0000256" key="1">
    <source>
        <dbReference type="ARBA" id="ARBA00001231"/>
    </source>
</evidence>
<dbReference type="AlphaFoldDB" id="A0A4Z0WBI7"/>
<reference evidence="11 12" key="1">
    <citation type="submission" date="2019-04" db="EMBL/GenBank/DDBJ databases">
        <title>Natronospirillum operosus gen. nov., sp. nov., a haloalkaliphilic satellite isolated from decaying biomass of laboratory culture of cyanobacterium Geitlerinema sp. and proposal of Natronospirillaceae fam. nov. and Saccharospirillaceae fam. nov.</title>
        <authorList>
            <person name="Kevbrin V."/>
            <person name="Boltyanskaya Y."/>
            <person name="Koziaeva V."/>
            <person name="Grouzdev D.S."/>
            <person name="Park M."/>
            <person name="Cho J."/>
        </authorList>
    </citation>
    <scope>NUCLEOTIDE SEQUENCE [LARGE SCALE GENOMIC DNA]</scope>
    <source>
        <strain evidence="11 12">G-116</strain>
    </source>
</reference>
<evidence type="ECO:0000256" key="5">
    <source>
        <dbReference type="ARBA" id="ARBA00023295"/>
    </source>
</evidence>
<sequence length="607" mass="68162">MLTLCPQPQHLQWNGDQWPVSVADLSARLAACRVGSPPLPELPRHDDSVLDEEGYRLEITCQGASVTCGSDQGYFYAVQTLLQICHQCTGQAALPGVQIDDSPWFPDRGVLLDISRDRVPTMAQIYRLVDLWSGLKYNRLQLYMEAAFAYEGHEAAWRDRSPFTAEEVRALDSYCQQRGMTLMPNQNTFGHMERWLDLPEYAHLAENRGGCVDPNGNFRNHSFCLNPLSEQSVDFVADLLDQLLPCFTSRTVNINADETFDLGVGASRQRCADIGKGQVYMDYLRRIHELCQARGYRMQFWSDIVLNYPHLLDQVPADATVMNWGYEAEHPFADECARLQAAGLDFQVVSATGTFAALTGRWRNCRLNVINAAHNGRRFGASGFWMSEWGDFGHAQPWCAAYPGYLIGATAAWNPNTVEDFNTEQALQQLLAGNSTLTLALFRLGDLYLSTETDQQLPFVSVFGALLCNQMTNRHMKKVQHWHRAGFEQALQQCHQLDAALQGLGTADPEQAFMREELLLTTRLAAHASALGMALSEIQDYRVEQLSTTARAALASELASLLPEYDRVWLQRSRPGGLDASRARLEFLLALYRGAVRPTRRLPEQSL</sequence>
<dbReference type="PANTHER" id="PTHR22600">
    <property type="entry name" value="BETA-HEXOSAMINIDASE"/>
    <property type="match status" value="1"/>
</dbReference>
<dbReference type="GO" id="GO:0005975">
    <property type="term" value="P:carbohydrate metabolic process"/>
    <property type="evidence" value="ECO:0007669"/>
    <property type="project" value="InterPro"/>
</dbReference>
<dbReference type="Proteomes" id="UP000297475">
    <property type="component" value="Unassembled WGS sequence"/>
</dbReference>
<protein>
    <recommendedName>
        <fullName evidence="3">beta-N-acetylhexosaminidase</fullName>
        <ecNumber evidence="3">3.2.1.52</ecNumber>
    </recommendedName>
    <alternativeName>
        <fullName evidence="6">Beta-N-acetylhexosaminidase</fullName>
    </alternativeName>
    <alternativeName>
        <fullName evidence="7">N-acetyl-beta-glucosaminidase</fullName>
    </alternativeName>
</protein>
<evidence type="ECO:0000313" key="12">
    <source>
        <dbReference type="Proteomes" id="UP000297475"/>
    </source>
</evidence>
<feature type="active site" description="Proton donor" evidence="8">
    <location>
        <position position="258"/>
    </location>
</feature>
<organism evidence="11 12">
    <name type="scientific">Natronospirillum operosum</name>
    <dbReference type="NCBI Taxonomy" id="2759953"/>
    <lineage>
        <taxon>Bacteria</taxon>
        <taxon>Pseudomonadati</taxon>
        <taxon>Pseudomonadota</taxon>
        <taxon>Gammaproteobacteria</taxon>
        <taxon>Oceanospirillales</taxon>
        <taxon>Natronospirillaceae</taxon>
        <taxon>Natronospirillum</taxon>
    </lineage>
</organism>
<feature type="domain" description="Glycoside hydrolase family 20 catalytic" evidence="9">
    <location>
        <begin position="105"/>
        <end position="333"/>
    </location>
</feature>
<dbReference type="InterPro" id="IPR025705">
    <property type="entry name" value="Beta_hexosaminidase_sua/sub"/>
</dbReference>
<name>A0A4Z0WBI7_9GAMM</name>
<dbReference type="RefSeq" id="WP_135482451.1">
    <property type="nucleotide sequence ID" value="NZ_SRMF01000002.1"/>
</dbReference>
<dbReference type="Gene3D" id="3.30.379.10">
    <property type="entry name" value="Chitobiase/beta-hexosaminidase domain 2-like"/>
    <property type="match status" value="1"/>
</dbReference>
<dbReference type="SUPFAM" id="SSF51445">
    <property type="entry name" value="(Trans)glycosidases"/>
    <property type="match status" value="1"/>
</dbReference>
<evidence type="ECO:0000256" key="6">
    <source>
        <dbReference type="ARBA" id="ARBA00030512"/>
    </source>
</evidence>
<evidence type="ECO:0000256" key="3">
    <source>
        <dbReference type="ARBA" id="ARBA00012663"/>
    </source>
</evidence>
<dbReference type="GO" id="GO:0016020">
    <property type="term" value="C:membrane"/>
    <property type="evidence" value="ECO:0007669"/>
    <property type="project" value="TreeGrafter"/>
</dbReference>
<comment type="similarity">
    <text evidence="2">Belongs to the glycosyl hydrolase 20 family.</text>
</comment>
<evidence type="ECO:0000259" key="9">
    <source>
        <dbReference type="Pfam" id="PF00728"/>
    </source>
</evidence>
<dbReference type="InterPro" id="IPR015882">
    <property type="entry name" value="HEX_bac_N"/>
</dbReference>
<comment type="caution">
    <text evidence="11">The sequence shown here is derived from an EMBL/GenBank/DDBJ whole genome shotgun (WGS) entry which is preliminary data.</text>
</comment>
<evidence type="ECO:0000256" key="8">
    <source>
        <dbReference type="PIRSR" id="PIRSR625705-1"/>
    </source>
</evidence>
<evidence type="ECO:0000313" key="11">
    <source>
        <dbReference type="EMBL" id="TGG93905.1"/>
    </source>
</evidence>
<dbReference type="Pfam" id="PF02838">
    <property type="entry name" value="Glyco_hydro_20b"/>
    <property type="match status" value="1"/>
</dbReference>
<gene>
    <name evidence="11" type="ORF">E4656_06875</name>
</gene>
<dbReference type="PRINTS" id="PR00738">
    <property type="entry name" value="GLHYDRLASE20"/>
</dbReference>
<dbReference type="Gene3D" id="3.20.20.80">
    <property type="entry name" value="Glycosidases"/>
    <property type="match status" value="1"/>
</dbReference>
<dbReference type="CDD" id="cd06565">
    <property type="entry name" value="GH20_GcnA-like"/>
    <property type="match status" value="1"/>
</dbReference>
<evidence type="ECO:0000259" key="10">
    <source>
        <dbReference type="Pfam" id="PF02838"/>
    </source>
</evidence>
<feature type="domain" description="Beta-hexosaminidase bacterial type N-terminal" evidence="10">
    <location>
        <begin position="45"/>
        <end position="101"/>
    </location>
</feature>
<dbReference type="GO" id="GO:0030203">
    <property type="term" value="P:glycosaminoglycan metabolic process"/>
    <property type="evidence" value="ECO:0007669"/>
    <property type="project" value="TreeGrafter"/>
</dbReference>
<dbReference type="GO" id="GO:0004563">
    <property type="term" value="F:beta-N-acetylhexosaminidase activity"/>
    <property type="evidence" value="ECO:0007669"/>
    <property type="project" value="UniProtKB-EC"/>
</dbReference>
<accession>A0A4Z0WBI7</accession>
<dbReference type="Pfam" id="PF00728">
    <property type="entry name" value="Glyco_hydro_20"/>
    <property type="match status" value="1"/>
</dbReference>
<dbReference type="SUPFAM" id="SSF55545">
    <property type="entry name" value="beta-N-acetylhexosaminidase-like domain"/>
    <property type="match status" value="1"/>
</dbReference>
<dbReference type="EMBL" id="SRMF01000002">
    <property type="protein sequence ID" value="TGG93905.1"/>
    <property type="molecule type" value="Genomic_DNA"/>
</dbReference>
<dbReference type="InterPro" id="IPR015883">
    <property type="entry name" value="Glyco_hydro_20_cat"/>
</dbReference>
<keyword evidence="12" id="KW-1185">Reference proteome</keyword>
<keyword evidence="4" id="KW-0378">Hydrolase</keyword>
<evidence type="ECO:0000256" key="2">
    <source>
        <dbReference type="ARBA" id="ARBA00006285"/>
    </source>
</evidence>
<dbReference type="PANTHER" id="PTHR22600:SF57">
    <property type="entry name" value="BETA-N-ACETYLHEXOSAMINIDASE"/>
    <property type="match status" value="1"/>
</dbReference>
<proteinExistence type="inferred from homology"/>
<evidence type="ECO:0000256" key="4">
    <source>
        <dbReference type="ARBA" id="ARBA00022801"/>
    </source>
</evidence>
<keyword evidence="5" id="KW-0326">Glycosidase</keyword>
<comment type="catalytic activity">
    <reaction evidence="1">
        <text>Hydrolysis of terminal non-reducing N-acetyl-D-hexosamine residues in N-acetyl-beta-D-hexosaminides.</text>
        <dbReference type="EC" id="3.2.1.52"/>
    </reaction>
</comment>
<dbReference type="InterPro" id="IPR017853">
    <property type="entry name" value="GH"/>
</dbReference>
<evidence type="ECO:0000256" key="7">
    <source>
        <dbReference type="ARBA" id="ARBA00033000"/>
    </source>
</evidence>
<dbReference type="InterPro" id="IPR029018">
    <property type="entry name" value="Hex-like_dom2"/>
</dbReference>